<evidence type="ECO:0000313" key="2">
    <source>
        <dbReference type="Proteomes" id="UP000199634"/>
    </source>
</evidence>
<reference evidence="1 2" key="1">
    <citation type="submission" date="2016-10" db="EMBL/GenBank/DDBJ databases">
        <authorList>
            <person name="de Groot N.N."/>
        </authorList>
    </citation>
    <scope>NUCLEOTIDE SEQUENCE [LARGE SCALE GENOMIC DNA]</scope>
    <source>
        <strain evidence="1 2">CGMCC 1.10825</strain>
    </source>
</reference>
<dbReference type="PANTHER" id="PTHR32305:SF15">
    <property type="entry name" value="PROTEIN RHSA-RELATED"/>
    <property type="match status" value="1"/>
</dbReference>
<dbReference type="STRING" id="1159016.SAMN02927937_02057"/>
<dbReference type="NCBIfam" id="TIGR03696">
    <property type="entry name" value="Rhs_assc_core"/>
    <property type="match status" value="1"/>
</dbReference>
<accession>A0A1H6LPY0</accession>
<dbReference type="AlphaFoldDB" id="A0A1H6LPY0"/>
<dbReference type="OrthoDB" id="1367325at2"/>
<keyword evidence="2" id="KW-1185">Reference proteome</keyword>
<dbReference type="Proteomes" id="UP000199634">
    <property type="component" value="Unassembled WGS sequence"/>
</dbReference>
<evidence type="ECO:0000313" key="1">
    <source>
        <dbReference type="EMBL" id="SEH90713.1"/>
    </source>
</evidence>
<dbReference type="PANTHER" id="PTHR32305">
    <property type="match status" value="1"/>
</dbReference>
<dbReference type="EMBL" id="FNXE01000029">
    <property type="protein sequence ID" value="SEH90713.1"/>
    <property type="molecule type" value="Genomic_DNA"/>
</dbReference>
<dbReference type="RefSeq" id="WP_091100091.1">
    <property type="nucleotide sequence ID" value="NZ_FNXE01000029.1"/>
</dbReference>
<sequence>MMVEHNQSTYYKDPYPTTNTGSYDNKWKFNGKELDDATQQYYYGQRYYDPRISIFVSTDPLLTDYPNYTPYHYVHQNPINLIDPTGMSADGWIESYTNDGQTMLTYDAEIDTKEQAIKKGYKNVSSVSETLHYNGANDGEYYTLNKDGSVYNNNTESSVDVGFHPIRTGDGVYISENNQLKSLSSGLQDGGDALTYAGLGLSITGVGAPEGGVLMAVGGYMNLAGTGIEAVYMINQGQFWEGITKIAISYAFTRTSKLGVKAAEKSVGKGIDNGTKTIIEGTNMTIEKTIGKDTEDYINKKIK</sequence>
<dbReference type="Gene3D" id="2.180.10.10">
    <property type="entry name" value="RHS repeat-associated core"/>
    <property type="match status" value="1"/>
</dbReference>
<dbReference type="InterPro" id="IPR050708">
    <property type="entry name" value="T6SS_VgrG/RHS"/>
</dbReference>
<proteinExistence type="predicted"/>
<organism evidence="1 2">
    <name type="scientific">Paenimyroides marinum</name>
    <dbReference type="NCBI Taxonomy" id="1159016"/>
    <lineage>
        <taxon>Bacteria</taxon>
        <taxon>Pseudomonadati</taxon>
        <taxon>Bacteroidota</taxon>
        <taxon>Flavobacteriia</taxon>
        <taxon>Flavobacteriales</taxon>
        <taxon>Flavobacteriaceae</taxon>
        <taxon>Paenimyroides</taxon>
    </lineage>
</organism>
<dbReference type="InterPro" id="IPR022385">
    <property type="entry name" value="Rhs_assc_core"/>
</dbReference>
<gene>
    <name evidence="1" type="ORF">SAMN02927937_02057</name>
</gene>
<name>A0A1H6LPY0_9FLAO</name>
<protein>
    <submittedName>
        <fullName evidence="1">RHS repeat-associated core domain-containing protein</fullName>
    </submittedName>
</protein>